<name>A0A1G9PVN7_9SPHI</name>
<proteinExistence type="predicted"/>
<dbReference type="Proteomes" id="UP000183200">
    <property type="component" value="Unassembled WGS sequence"/>
</dbReference>
<dbReference type="STRING" id="430522.BFS30_16945"/>
<evidence type="ECO:0000313" key="2">
    <source>
        <dbReference type="Proteomes" id="UP000183200"/>
    </source>
</evidence>
<sequence length="310" mass="36486">MVFFLSYISLMNREDLLHLEKLMNFLASNFLKKKSWKDVSKSEWTYIVDELNGLLQERNRKQKINKESDLFGANYLYEHLVINKLKAYEKKKDLTGSSKPSLSKLSRIVQVLGYDNYIDFINSHHSAFSFNDLKIDIPKATVNHKLLDELVGLWYSFNRNLPDNPEKINEERIWRSSVEIYKSESTGEYFIERSGGDNHKYYGKITSYADYIFIIMNSNTFIRQRHFISRLKDIGEKLKQPNYRIEEVHFISTCISFNQEPIALFEIFQKVNTTKDYVADSVSFPIESNELPASVVAYLRDTEGNRINYR</sequence>
<reference evidence="2" key="1">
    <citation type="submission" date="2016-10" db="EMBL/GenBank/DDBJ databases">
        <authorList>
            <person name="Varghese N."/>
            <person name="Submissions S."/>
        </authorList>
    </citation>
    <scope>NUCLEOTIDE SEQUENCE [LARGE SCALE GENOMIC DNA]</scope>
    <source>
        <strain evidence="2">DSM 19110</strain>
    </source>
</reference>
<gene>
    <name evidence="1" type="ORF">SAMN05421820_102781</name>
</gene>
<dbReference type="AlphaFoldDB" id="A0A1G9PVN7"/>
<dbReference type="EMBL" id="FNGY01000002">
    <property type="protein sequence ID" value="SDM02838.1"/>
    <property type="molecule type" value="Genomic_DNA"/>
</dbReference>
<keyword evidence="2" id="KW-1185">Reference proteome</keyword>
<protein>
    <submittedName>
        <fullName evidence="1">Uncharacterized protein</fullName>
    </submittedName>
</protein>
<accession>A0A1G9PVN7</accession>
<evidence type="ECO:0000313" key="1">
    <source>
        <dbReference type="EMBL" id="SDM02838.1"/>
    </source>
</evidence>
<organism evidence="1 2">
    <name type="scientific">Pedobacter steynii</name>
    <dbReference type="NCBI Taxonomy" id="430522"/>
    <lineage>
        <taxon>Bacteria</taxon>
        <taxon>Pseudomonadati</taxon>
        <taxon>Bacteroidota</taxon>
        <taxon>Sphingobacteriia</taxon>
        <taxon>Sphingobacteriales</taxon>
        <taxon>Sphingobacteriaceae</taxon>
        <taxon>Pedobacter</taxon>
    </lineage>
</organism>